<dbReference type="EMBL" id="LNZH02000106">
    <property type="protein sequence ID" value="OCB91100.1"/>
    <property type="molecule type" value="Genomic_DNA"/>
</dbReference>
<keyword evidence="3" id="KW-0732">Signal</keyword>
<feature type="transmembrane region" description="Helical" evidence="2">
    <location>
        <begin position="231"/>
        <end position="255"/>
    </location>
</feature>
<feature type="region of interest" description="Disordered" evidence="1">
    <location>
        <begin position="272"/>
        <end position="305"/>
    </location>
</feature>
<dbReference type="OrthoDB" id="3245657at2759"/>
<comment type="caution">
    <text evidence="4">The sequence shown here is derived from an EMBL/GenBank/DDBJ whole genome shotgun (WGS) entry which is preliminary data.</text>
</comment>
<evidence type="ECO:0000256" key="1">
    <source>
        <dbReference type="SAM" id="MobiDB-lite"/>
    </source>
</evidence>
<dbReference type="Gene3D" id="2.60.120.260">
    <property type="entry name" value="Galactose-binding domain-like"/>
    <property type="match status" value="1"/>
</dbReference>
<keyword evidence="2" id="KW-0472">Membrane</keyword>
<evidence type="ECO:0000256" key="3">
    <source>
        <dbReference type="SAM" id="SignalP"/>
    </source>
</evidence>
<feature type="region of interest" description="Disordered" evidence="1">
    <location>
        <begin position="374"/>
        <end position="412"/>
    </location>
</feature>
<dbReference type="Proteomes" id="UP000757232">
    <property type="component" value="Unassembled WGS sequence"/>
</dbReference>
<proteinExistence type="predicted"/>
<dbReference type="AlphaFoldDB" id="A0A9Q5I474"/>
<evidence type="ECO:0000313" key="4">
    <source>
        <dbReference type="EMBL" id="OCB91100.1"/>
    </source>
</evidence>
<keyword evidence="5" id="KW-1185">Reference proteome</keyword>
<keyword evidence="2" id="KW-0812">Transmembrane</keyword>
<feature type="chain" id="PRO_5040493249" evidence="3">
    <location>
        <begin position="28"/>
        <end position="412"/>
    </location>
</feature>
<reference evidence="4" key="1">
    <citation type="submission" date="2016-06" db="EMBL/GenBank/DDBJ databases">
        <title>Draft Genome sequence of the fungus Inonotus baumii.</title>
        <authorList>
            <person name="Zhu H."/>
            <person name="Lin W."/>
        </authorList>
    </citation>
    <scope>NUCLEOTIDE SEQUENCE</scope>
    <source>
        <strain evidence="4">821</strain>
    </source>
</reference>
<evidence type="ECO:0000313" key="5">
    <source>
        <dbReference type="Proteomes" id="UP000757232"/>
    </source>
</evidence>
<feature type="compositionally biased region" description="Polar residues" evidence="1">
    <location>
        <begin position="282"/>
        <end position="293"/>
    </location>
</feature>
<feature type="signal peptide" evidence="3">
    <location>
        <begin position="1"/>
        <end position="27"/>
    </location>
</feature>
<keyword evidence="2" id="KW-1133">Transmembrane helix</keyword>
<accession>A0A9Q5I474</accession>
<name>A0A9Q5I474_SANBA</name>
<evidence type="ECO:0000256" key="2">
    <source>
        <dbReference type="SAM" id="Phobius"/>
    </source>
</evidence>
<sequence length="412" mass="43776">MRWRYWQTSTLFRVYLSLLCLVLQIHGYEVNVTIDDQFGDPTTGQVIQYNPSGAWQSGQSCEPCTAKPRPIRNAHNGTWTDGTFFPQGTGTNGFSGQIISASVPFIVMSLGCTDLIQSGLLGTTVYVQVILTGSITSPDGNSDFTFYIDNVTSGVFQRAPNGDNTYQFNQTVFSRTGLSNSLHTLTIESGRAGNKSLVLLDSIIYTKEIQNSTSSSNSTSSPESSSSSSNVGIIVGPVVGGVIVAGAIIALLFFLRRRRQGQRVRILLDSPPMESVSPARAGSTSNPGPNNDASHIDPFITNPNTPYTHSNSSGFYAASNHGATGAGATITSQSVLGFAGPSARSGLSESDVSSQYVATGRNMTDYVRVDESQTDVNTALASPPAYSEVDSSGSSNVSRLPNPYSKEGLRLA</sequence>
<gene>
    <name evidence="4" type="ORF">A7U60_g1665</name>
</gene>
<protein>
    <submittedName>
        <fullName evidence="4">Uncharacterized protein</fullName>
    </submittedName>
</protein>
<organism evidence="4 5">
    <name type="scientific">Sanghuangporus baumii</name>
    <name type="common">Phellinus baumii</name>
    <dbReference type="NCBI Taxonomy" id="108892"/>
    <lineage>
        <taxon>Eukaryota</taxon>
        <taxon>Fungi</taxon>
        <taxon>Dikarya</taxon>
        <taxon>Basidiomycota</taxon>
        <taxon>Agaricomycotina</taxon>
        <taxon>Agaricomycetes</taxon>
        <taxon>Hymenochaetales</taxon>
        <taxon>Hymenochaetaceae</taxon>
        <taxon>Sanghuangporus</taxon>
    </lineage>
</organism>
<feature type="compositionally biased region" description="Low complexity" evidence="1">
    <location>
        <begin position="387"/>
        <end position="398"/>
    </location>
</feature>